<organism evidence="1 2">
    <name type="scientific">Penicillium cf. viridicatum</name>
    <dbReference type="NCBI Taxonomy" id="2972119"/>
    <lineage>
        <taxon>Eukaryota</taxon>
        <taxon>Fungi</taxon>
        <taxon>Dikarya</taxon>
        <taxon>Ascomycota</taxon>
        <taxon>Pezizomycotina</taxon>
        <taxon>Eurotiomycetes</taxon>
        <taxon>Eurotiomycetidae</taxon>
        <taxon>Eurotiales</taxon>
        <taxon>Aspergillaceae</taxon>
        <taxon>Penicillium</taxon>
    </lineage>
</organism>
<name>A0A9W9SYQ4_9EURO</name>
<dbReference type="Proteomes" id="UP001150942">
    <property type="component" value="Unassembled WGS sequence"/>
</dbReference>
<dbReference type="AlphaFoldDB" id="A0A9W9SYQ4"/>
<evidence type="ECO:0000313" key="1">
    <source>
        <dbReference type="EMBL" id="KAJ5202806.1"/>
    </source>
</evidence>
<accession>A0A9W9SYQ4</accession>
<dbReference type="InterPro" id="IPR023213">
    <property type="entry name" value="CAT-like_dom_sf"/>
</dbReference>
<dbReference type="OrthoDB" id="1862401at2759"/>
<reference evidence="1" key="2">
    <citation type="journal article" date="2023" name="IMA Fungus">
        <title>Comparative genomic study of the Penicillium genus elucidates a diverse pangenome and 15 lateral gene transfer events.</title>
        <authorList>
            <person name="Petersen C."/>
            <person name="Sorensen T."/>
            <person name="Nielsen M.R."/>
            <person name="Sondergaard T.E."/>
            <person name="Sorensen J.L."/>
            <person name="Fitzpatrick D.A."/>
            <person name="Frisvad J.C."/>
            <person name="Nielsen K.L."/>
        </authorList>
    </citation>
    <scope>NUCLEOTIDE SEQUENCE</scope>
    <source>
        <strain evidence="1">IBT 20477</strain>
    </source>
</reference>
<dbReference type="EMBL" id="JAPQKQ010000003">
    <property type="protein sequence ID" value="KAJ5202806.1"/>
    <property type="molecule type" value="Genomic_DNA"/>
</dbReference>
<proteinExistence type="predicted"/>
<keyword evidence="2" id="KW-1185">Reference proteome</keyword>
<dbReference type="Gene3D" id="3.30.559.10">
    <property type="entry name" value="Chloramphenicol acetyltransferase-like domain"/>
    <property type="match status" value="1"/>
</dbReference>
<protein>
    <submittedName>
        <fullName evidence="1">Uncharacterized protein</fullName>
    </submittedName>
</protein>
<sequence>MMAAVNVRKVLSVPETYLSNTIIYAVTKLSIDMLATRGTEHLNAVAQGLRASLDELKDSGMFTMLSN</sequence>
<comment type="caution">
    <text evidence="1">The sequence shown here is derived from an EMBL/GenBank/DDBJ whole genome shotgun (WGS) entry which is preliminary data.</text>
</comment>
<reference evidence="1" key="1">
    <citation type="submission" date="2022-11" db="EMBL/GenBank/DDBJ databases">
        <authorList>
            <person name="Petersen C."/>
        </authorList>
    </citation>
    <scope>NUCLEOTIDE SEQUENCE</scope>
    <source>
        <strain evidence="1">IBT 20477</strain>
    </source>
</reference>
<evidence type="ECO:0000313" key="2">
    <source>
        <dbReference type="Proteomes" id="UP001150942"/>
    </source>
</evidence>
<gene>
    <name evidence="1" type="ORF">N7449_004885</name>
</gene>